<dbReference type="PANTHER" id="PTHR47331:SF1">
    <property type="entry name" value="GAG-LIKE PROTEIN"/>
    <property type="match status" value="1"/>
</dbReference>
<dbReference type="InterPro" id="IPR036397">
    <property type="entry name" value="RNaseH_sf"/>
</dbReference>
<dbReference type="Pfam" id="PF05380">
    <property type="entry name" value="Peptidase_A17"/>
    <property type="match status" value="1"/>
</dbReference>
<dbReference type="InterPro" id="IPR040676">
    <property type="entry name" value="DUF5641"/>
</dbReference>
<dbReference type="InterPro" id="IPR008042">
    <property type="entry name" value="Retrotrans_Pao"/>
</dbReference>
<dbReference type="InterPro" id="IPR043502">
    <property type="entry name" value="DNA/RNA_pol_sf"/>
</dbReference>
<dbReference type="SUPFAM" id="SSF53098">
    <property type="entry name" value="Ribonuclease H-like"/>
    <property type="match status" value="1"/>
</dbReference>
<sequence length="1768" mass="200205">MAGGIKDKIKKRERFFAALRRHMQFLEGYNPDTQYGHVQSRLDKLEVSWEEFNELQEEICELDNEGELEQDTNNAYAVFENQYYEIRAALLEKLTPVPEVPNLDNSMRNNSALGMHTGVRLPQISLPQFDGDYKGWLSFKSTFVSLIHESHELGDVQKFHYLKSALKGEAAKLIESLTITNDNYAIAWNTISKRYSNEYLLKKRHLQALMEFPRIDRESAVRIHGLVDEFDQRLKILKQLGERTEHWGAMIVHWMCSKLDTHTLQLWEDHAASLRDPTFTALVDFLEKRTRVLDAVQSNSSKVSGIQPKAPIKRERLAVHASMENGRSDPMCQCCGEQHYLVRCAKFQNFGLKEKLDFVNSKRLCSNCFKSGHWVRDCNSKFSCKTCGKKHNSLIHPGFQPSSGSSDNNTSEGNGPANGSRKRSDVARSHVAAEITEEDQSEAAAGPSRGAYSVGTKQGSLGSSVFLSTVVVTIRDVSGGKQLARALLDSGSQVNVMSERLCQMLKLRRRSICVPITGVGQSESTAKHAVSATISSRVNEFLVGLDFLVLQRVTSELPSVTVPISHWKIPNDLPLADPQFNISGRIDLLLGADHFFRFLYEREMKRVVLGPELPILVDSVFGWIVSGRDSSLQQRRSVRCCTVTTSGNLEELLERFWKVDCCDDQPAWSKEEQECEEDFKRTHSRDEDGRYVVQLPKHPNYFIMLGDSRKMALNRYEKLENRLRANPNLEEQYHAFMKEYLEMGHMRRITEDELLVDSNGTDHRKIFYLPHHAVLKEASTTTKVRVVFDASARTDSGYSLNDVLLKGPVIQDDLLNLLIRFRKHEVALVGDVEKMYRQVYHDPKDPLRLRIFFRFSKDSPIEVYELLTVTFGLKPSSFLATRALKQLAMDEGTVGSPARSALEEDIYIDDYIGGAASVAEAIAQREQLSALMAKGGFPIRKWCSNRSEVLAGIPENLLGTSLSVTFELSPEERIKTLGITWEPRADQLRFLFNIEEGEGDWTKRSILSAIARLFDPLGIISPIVVTAKIIMQELSLLKTGWDAPVPEQLEQKWKEFYRQLSKLAEFSIPRFAFVAKYVDVQLHCFADASDRAYGACIYVRSADQQGNIRIELLSSKSRVAPQKRLTIPRLELCAAREAARLYQTVVKALSMDGVRSFFWSDSTVVLDWLKSPPNTWQTFVANRVSTIQSATHGHPWQHVAGKENPADLVSRGVPVEDFLISDLWKSGPSWLKETPSKWLNESPEPIPNGVDMERRIVVQANAVAGEPNFVFSLRSSLLPLVRVVARCLRFAANCRPSNQRNVQVFLTAQEINVAKMLLVRLAQEECFSEEIKSLKKSYQIPSKSPLKLLRPFLDKDGIIRVGGRLRHSLEEYSTRHPAVLPQAHALTRMLVEHHHQQIHHGGHQATLAVLRQEFWPIHGKRAVTSVLRKCHRCFRFNPKPIQQPMGQLPSARVRPARPFLITGVDYCGPFYLKPSHRRGAPPKVYIAVFVCFTTKAIHLELALDLSSSGFISALHRFIGHHGIPSEIHCDNATNFQGAKHELYELYKTLNSKCSQQEIGSELSQQGISWHFIPPRAPNFGGLWEAAVRSAKTALKKEVGSHQLTYENFCTLLVQISAALNSRPLAPLSDDPYDIDALTPAHFLIGTSMKALPDPDFTAIPSNRLTHYQQRQQMFQRYWQRWSREYLTGLQQATKSLQPSPIRIGSIVVLREDNMPPLQWPLARIIEVHPGADGTVRVVTIRTSKGTYKRPVNRICPLPNDADKDDTKD</sequence>
<dbReference type="Gene3D" id="3.30.420.10">
    <property type="entry name" value="Ribonuclease H-like superfamily/Ribonuclease H"/>
    <property type="match status" value="1"/>
</dbReference>
<evidence type="ECO:0000313" key="4">
    <source>
        <dbReference type="Proteomes" id="UP000069940"/>
    </source>
</evidence>
<keyword evidence="4" id="KW-1185">Reference proteome</keyword>
<dbReference type="GeneID" id="134291057"/>
<dbReference type="InterPro" id="IPR012337">
    <property type="entry name" value="RNaseH-like_sf"/>
</dbReference>
<evidence type="ECO:0000313" key="3">
    <source>
        <dbReference type="EnsemblMetazoa" id="AALFPA23_022938.P34102"/>
    </source>
</evidence>
<dbReference type="Proteomes" id="UP000069940">
    <property type="component" value="Unassembled WGS sequence"/>
</dbReference>
<protein>
    <recommendedName>
        <fullName evidence="2">Integrase catalytic domain-containing protein</fullName>
    </recommendedName>
</protein>
<organism evidence="3 4">
    <name type="scientific">Aedes albopictus</name>
    <name type="common">Asian tiger mosquito</name>
    <name type="synonym">Stegomyia albopicta</name>
    <dbReference type="NCBI Taxonomy" id="7160"/>
    <lineage>
        <taxon>Eukaryota</taxon>
        <taxon>Metazoa</taxon>
        <taxon>Ecdysozoa</taxon>
        <taxon>Arthropoda</taxon>
        <taxon>Hexapoda</taxon>
        <taxon>Insecta</taxon>
        <taxon>Pterygota</taxon>
        <taxon>Neoptera</taxon>
        <taxon>Endopterygota</taxon>
        <taxon>Diptera</taxon>
        <taxon>Nematocera</taxon>
        <taxon>Culicoidea</taxon>
        <taxon>Culicidae</taxon>
        <taxon>Culicinae</taxon>
        <taxon>Aedini</taxon>
        <taxon>Aedes</taxon>
        <taxon>Stegomyia</taxon>
    </lineage>
</organism>
<dbReference type="PANTHER" id="PTHR47331">
    <property type="entry name" value="PHD-TYPE DOMAIN-CONTAINING PROTEIN"/>
    <property type="match status" value="1"/>
</dbReference>
<dbReference type="InterPro" id="IPR005312">
    <property type="entry name" value="DUF1759"/>
</dbReference>
<feature type="domain" description="Integrase catalytic" evidence="2">
    <location>
        <begin position="1454"/>
        <end position="1647"/>
    </location>
</feature>
<dbReference type="SUPFAM" id="SSF56672">
    <property type="entry name" value="DNA/RNA polymerases"/>
    <property type="match status" value="1"/>
</dbReference>
<dbReference type="Pfam" id="PF18701">
    <property type="entry name" value="DUF5641"/>
    <property type="match status" value="1"/>
</dbReference>
<dbReference type="InterPro" id="IPR021109">
    <property type="entry name" value="Peptidase_aspartic_dom_sf"/>
</dbReference>
<feature type="compositionally biased region" description="Polar residues" evidence="1">
    <location>
        <begin position="400"/>
        <end position="413"/>
    </location>
</feature>
<dbReference type="Pfam" id="PF17921">
    <property type="entry name" value="Integrase_H2C2"/>
    <property type="match status" value="1"/>
</dbReference>
<accession>A0ABM1ZZ39</accession>
<dbReference type="InterPro" id="IPR001584">
    <property type="entry name" value="Integrase_cat-core"/>
</dbReference>
<feature type="region of interest" description="Disordered" evidence="1">
    <location>
        <begin position="395"/>
        <end position="457"/>
    </location>
</feature>
<reference evidence="4" key="1">
    <citation type="journal article" date="2015" name="Proc. Natl. Acad. Sci. U.S.A.">
        <title>Genome sequence of the Asian Tiger mosquito, Aedes albopictus, reveals insights into its biology, genetics, and evolution.</title>
        <authorList>
            <person name="Chen X.G."/>
            <person name="Jiang X."/>
            <person name="Gu J."/>
            <person name="Xu M."/>
            <person name="Wu Y."/>
            <person name="Deng Y."/>
            <person name="Zhang C."/>
            <person name="Bonizzoni M."/>
            <person name="Dermauw W."/>
            <person name="Vontas J."/>
            <person name="Armbruster P."/>
            <person name="Huang X."/>
            <person name="Yang Y."/>
            <person name="Zhang H."/>
            <person name="He W."/>
            <person name="Peng H."/>
            <person name="Liu Y."/>
            <person name="Wu K."/>
            <person name="Chen J."/>
            <person name="Lirakis M."/>
            <person name="Topalis P."/>
            <person name="Van Leeuwen T."/>
            <person name="Hall A.B."/>
            <person name="Jiang X."/>
            <person name="Thorpe C."/>
            <person name="Mueller R.L."/>
            <person name="Sun C."/>
            <person name="Waterhouse R.M."/>
            <person name="Yan G."/>
            <person name="Tu Z.J."/>
            <person name="Fang X."/>
            <person name="James A.A."/>
        </authorList>
    </citation>
    <scope>NUCLEOTIDE SEQUENCE [LARGE SCALE GENOMIC DNA]</scope>
    <source>
        <strain evidence="4">Foshan</strain>
    </source>
</reference>
<evidence type="ECO:0000259" key="2">
    <source>
        <dbReference type="PROSITE" id="PS50994"/>
    </source>
</evidence>
<dbReference type="InterPro" id="IPR041588">
    <property type="entry name" value="Integrase_H2C2"/>
</dbReference>
<dbReference type="Pfam" id="PF03564">
    <property type="entry name" value="DUF1759"/>
    <property type="match status" value="1"/>
</dbReference>
<proteinExistence type="predicted"/>
<dbReference type="CDD" id="cd00303">
    <property type="entry name" value="retropepsin_like"/>
    <property type="match status" value="1"/>
</dbReference>
<evidence type="ECO:0000256" key="1">
    <source>
        <dbReference type="SAM" id="MobiDB-lite"/>
    </source>
</evidence>
<reference evidence="3" key="2">
    <citation type="submission" date="2025-05" db="UniProtKB">
        <authorList>
            <consortium name="EnsemblMetazoa"/>
        </authorList>
    </citation>
    <scope>IDENTIFICATION</scope>
    <source>
        <strain evidence="3">Foshan</strain>
    </source>
</reference>
<dbReference type="RefSeq" id="XP_062714321.1">
    <property type="nucleotide sequence ID" value="XM_062858337.1"/>
</dbReference>
<dbReference type="EnsemblMetazoa" id="AALFPA23_022938.R34102">
    <property type="protein sequence ID" value="AALFPA23_022938.P34102"/>
    <property type="gene ID" value="AALFPA23_022938"/>
</dbReference>
<dbReference type="Gene3D" id="2.40.70.10">
    <property type="entry name" value="Acid Proteases"/>
    <property type="match status" value="1"/>
</dbReference>
<dbReference type="PROSITE" id="PS50994">
    <property type="entry name" value="INTEGRASE"/>
    <property type="match status" value="1"/>
</dbReference>
<name>A0ABM1ZZ39_AEDAL</name>